<protein>
    <submittedName>
        <fullName evidence="2">Uncharacterized protein</fullName>
    </submittedName>
</protein>
<reference evidence="2" key="1">
    <citation type="submission" date="2019-10" db="EMBL/GenBank/DDBJ databases">
        <authorList>
            <consortium name="DOE Joint Genome Institute"/>
            <person name="Kuo A."/>
            <person name="Miyauchi S."/>
            <person name="Kiss E."/>
            <person name="Drula E."/>
            <person name="Kohler A."/>
            <person name="Sanchez-Garcia M."/>
            <person name="Andreopoulos B."/>
            <person name="Barry K.W."/>
            <person name="Bonito G."/>
            <person name="Buee M."/>
            <person name="Carver A."/>
            <person name="Chen C."/>
            <person name="Cichocki N."/>
            <person name="Clum A."/>
            <person name="Culley D."/>
            <person name="Crous P.W."/>
            <person name="Fauchery L."/>
            <person name="Girlanda M."/>
            <person name="Hayes R."/>
            <person name="Keri Z."/>
            <person name="LaButti K."/>
            <person name="Lipzen A."/>
            <person name="Lombard V."/>
            <person name="Magnuson J."/>
            <person name="Maillard F."/>
            <person name="Morin E."/>
            <person name="Murat C."/>
            <person name="Nolan M."/>
            <person name="Ohm R."/>
            <person name="Pangilinan J."/>
            <person name="Pereira M."/>
            <person name="Perotto S."/>
            <person name="Peter M."/>
            <person name="Riley R."/>
            <person name="Sitrit Y."/>
            <person name="Stielow B."/>
            <person name="Szollosi G."/>
            <person name="Zifcakova L."/>
            <person name="Stursova M."/>
            <person name="Spatafora J.W."/>
            <person name="Tedersoo L."/>
            <person name="Vaario L.-M."/>
            <person name="Yamada A."/>
            <person name="Yan M."/>
            <person name="Wang P."/>
            <person name="Xu J."/>
            <person name="Bruns T."/>
            <person name="Baldrian P."/>
            <person name="Vilgalys R."/>
            <person name="Henrissat B."/>
            <person name="Grigoriev I.V."/>
            <person name="Hibbett D."/>
            <person name="Nagy L.G."/>
            <person name="Martin F.M."/>
        </authorList>
    </citation>
    <scope>NUCLEOTIDE SEQUENCE</scope>
    <source>
        <strain evidence="2">BED1</strain>
    </source>
</reference>
<name>A0AAD4GD61_BOLED</name>
<accession>A0AAD4GD61</accession>
<reference evidence="2" key="2">
    <citation type="journal article" date="2020" name="Nat. Commun.">
        <title>Large-scale genome sequencing of mycorrhizal fungi provides insights into the early evolution of symbiotic traits.</title>
        <authorList>
            <person name="Miyauchi S."/>
            <person name="Kiss E."/>
            <person name="Kuo A."/>
            <person name="Drula E."/>
            <person name="Kohler A."/>
            <person name="Sanchez-Garcia M."/>
            <person name="Morin E."/>
            <person name="Andreopoulos B."/>
            <person name="Barry K.W."/>
            <person name="Bonito G."/>
            <person name="Buee M."/>
            <person name="Carver A."/>
            <person name="Chen C."/>
            <person name="Cichocki N."/>
            <person name="Clum A."/>
            <person name="Culley D."/>
            <person name="Crous P.W."/>
            <person name="Fauchery L."/>
            <person name="Girlanda M."/>
            <person name="Hayes R.D."/>
            <person name="Keri Z."/>
            <person name="LaButti K."/>
            <person name="Lipzen A."/>
            <person name="Lombard V."/>
            <person name="Magnuson J."/>
            <person name="Maillard F."/>
            <person name="Murat C."/>
            <person name="Nolan M."/>
            <person name="Ohm R.A."/>
            <person name="Pangilinan J."/>
            <person name="Pereira M.F."/>
            <person name="Perotto S."/>
            <person name="Peter M."/>
            <person name="Pfister S."/>
            <person name="Riley R."/>
            <person name="Sitrit Y."/>
            <person name="Stielow J.B."/>
            <person name="Szollosi G."/>
            <person name="Zifcakova L."/>
            <person name="Stursova M."/>
            <person name="Spatafora J.W."/>
            <person name="Tedersoo L."/>
            <person name="Vaario L.M."/>
            <person name="Yamada A."/>
            <person name="Yan M."/>
            <person name="Wang P."/>
            <person name="Xu J."/>
            <person name="Bruns T."/>
            <person name="Baldrian P."/>
            <person name="Vilgalys R."/>
            <person name="Dunand C."/>
            <person name="Henrissat B."/>
            <person name="Grigoriev I.V."/>
            <person name="Hibbett D."/>
            <person name="Nagy L.G."/>
            <person name="Martin F.M."/>
        </authorList>
    </citation>
    <scope>NUCLEOTIDE SEQUENCE</scope>
    <source>
        <strain evidence="2">BED1</strain>
    </source>
</reference>
<evidence type="ECO:0000313" key="2">
    <source>
        <dbReference type="EMBL" id="KAF8437486.1"/>
    </source>
</evidence>
<evidence type="ECO:0000256" key="1">
    <source>
        <dbReference type="SAM" id="MobiDB-lite"/>
    </source>
</evidence>
<gene>
    <name evidence="2" type="ORF">L210DRAFT_3761761</name>
</gene>
<feature type="compositionally biased region" description="Polar residues" evidence="1">
    <location>
        <begin position="1"/>
        <end position="23"/>
    </location>
</feature>
<organism evidence="2 3">
    <name type="scientific">Boletus edulis BED1</name>
    <dbReference type="NCBI Taxonomy" id="1328754"/>
    <lineage>
        <taxon>Eukaryota</taxon>
        <taxon>Fungi</taxon>
        <taxon>Dikarya</taxon>
        <taxon>Basidiomycota</taxon>
        <taxon>Agaricomycotina</taxon>
        <taxon>Agaricomycetes</taxon>
        <taxon>Agaricomycetidae</taxon>
        <taxon>Boletales</taxon>
        <taxon>Boletineae</taxon>
        <taxon>Boletaceae</taxon>
        <taxon>Boletoideae</taxon>
        <taxon>Boletus</taxon>
    </lineage>
</organism>
<feature type="region of interest" description="Disordered" evidence="1">
    <location>
        <begin position="1"/>
        <end position="25"/>
    </location>
</feature>
<comment type="caution">
    <text evidence="2">The sequence shown here is derived from an EMBL/GenBank/DDBJ whole genome shotgun (WGS) entry which is preliminary data.</text>
</comment>
<dbReference type="EMBL" id="WHUW01000018">
    <property type="protein sequence ID" value="KAF8437486.1"/>
    <property type="molecule type" value="Genomic_DNA"/>
</dbReference>
<keyword evidence="3" id="KW-1185">Reference proteome</keyword>
<evidence type="ECO:0000313" key="3">
    <source>
        <dbReference type="Proteomes" id="UP001194468"/>
    </source>
</evidence>
<proteinExistence type="predicted"/>
<dbReference type="AlphaFoldDB" id="A0AAD4GD61"/>
<dbReference type="Proteomes" id="UP001194468">
    <property type="component" value="Unassembled WGS sequence"/>
</dbReference>
<sequence length="343" mass="38379">MDLTSTVTKSPSLDSESNNVVSTQPPPFIPFQTGPSLERIPDDILLDVVSHFPTIAIDDSQRSCYEAYCHPRYLIPSTLLARTSTLRALSQTSRLLRSRCLALAWQRTAFWGPNIRRLDASMSYLLPLIRTVSIMLTTYQKAEIIPAFAACLATLPNLNTIQVIYTETRMQTAIKDAFRGKRFPSVRRISLPSSAHEIIKRCPNLEEVTCVDGDGSKIIQSIVEGKCRQVRILKGISAPLTRLVGLVPNLTHASVVVNSDMSPLTSFPFLDTIEILVRWYDSVPVDLPLSEFLALDIKKAREILKGNKSQAPKTVVLTQSNNCWDYRVDETDLAYITRETVKV</sequence>